<proteinExistence type="predicted"/>
<evidence type="ECO:0000256" key="1">
    <source>
        <dbReference type="ARBA" id="ARBA00022669"/>
    </source>
</evidence>
<dbReference type="InterPro" id="IPR036508">
    <property type="entry name" value="Chitin-bd_dom_sf"/>
</dbReference>
<feature type="chain" id="PRO_5008125530" description="Chitin-binding type-2 domain-containing protein" evidence="7">
    <location>
        <begin position="22"/>
        <end position="211"/>
    </location>
</feature>
<evidence type="ECO:0000256" key="6">
    <source>
        <dbReference type="SAM" id="MobiDB-lite"/>
    </source>
</evidence>
<dbReference type="STRING" id="43041.A0A182KGE0"/>
<keyword evidence="1" id="KW-0147">Chitin-binding</keyword>
<dbReference type="Gene3D" id="2.170.140.10">
    <property type="entry name" value="Chitin binding domain"/>
    <property type="match status" value="2"/>
</dbReference>
<evidence type="ECO:0000256" key="3">
    <source>
        <dbReference type="ARBA" id="ARBA00022737"/>
    </source>
</evidence>
<dbReference type="Pfam" id="PF01607">
    <property type="entry name" value="CBM_14"/>
    <property type="match status" value="2"/>
</dbReference>
<reference evidence="10" key="1">
    <citation type="submission" date="2013-03" db="EMBL/GenBank/DDBJ databases">
        <title>The Genome Sequence of Anopheles christyi ACHKN1017.</title>
        <authorList>
            <consortium name="The Broad Institute Genomics Platform"/>
            <person name="Neafsey D.E."/>
            <person name="Besansky N."/>
            <person name="Walker B."/>
            <person name="Young S.K."/>
            <person name="Zeng Q."/>
            <person name="Gargeya S."/>
            <person name="Fitzgerald M."/>
            <person name="Haas B."/>
            <person name="Abouelleil A."/>
            <person name="Allen A.W."/>
            <person name="Alvarado L."/>
            <person name="Arachchi H.M."/>
            <person name="Berlin A.M."/>
            <person name="Chapman S.B."/>
            <person name="Gainer-Dewar J."/>
            <person name="Goldberg J."/>
            <person name="Griggs A."/>
            <person name="Gujja S."/>
            <person name="Hansen M."/>
            <person name="Howarth C."/>
            <person name="Imamovic A."/>
            <person name="Ireland A."/>
            <person name="Larimer J."/>
            <person name="McCowan C."/>
            <person name="Murphy C."/>
            <person name="Pearson M."/>
            <person name="Poon T.W."/>
            <person name="Priest M."/>
            <person name="Roberts A."/>
            <person name="Saif S."/>
            <person name="Shea T."/>
            <person name="Sisk P."/>
            <person name="Sykes S."/>
            <person name="Wortman J."/>
            <person name="Nusbaum C."/>
            <person name="Birren B."/>
        </authorList>
    </citation>
    <scope>NUCLEOTIDE SEQUENCE [LARGE SCALE GENOMIC DNA]</scope>
    <source>
        <strain evidence="10">ACHKN1017</strain>
    </source>
</reference>
<keyword evidence="10" id="KW-1185">Reference proteome</keyword>
<feature type="compositionally biased region" description="Acidic residues" evidence="6">
    <location>
        <begin position="178"/>
        <end position="199"/>
    </location>
</feature>
<keyword evidence="2 7" id="KW-0732">Signal</keyword>
<dbReference type="SMART" id="SM00494">
    <property type="entry name" value="ChtBD2"/>
    <property type="match status" value="2"/>
</dbReference>
<evidence type="ECO:0000256" key="5">
    <source>
        <dbReference type="ARBA" id="ARBA00023180"/>
    </source>
</evidence>
<feature type="region of interest" description="Disordered" evidence="6">
    <location>
        <begin position="93"/>
        <end position="112"/>
    </location>
</feature>
<accession>A0A182KGE0</accession>
<reference evidence="9" key="2">
    <citation type="submission" date="2020-05" db="UniProtKB">
        <authorList>
            <consortium name="EnsemblMetazoa"/>
        </authorList>
    </citation>
    <scope>IDENTIFICATION</scope>
    <source>
        <strain evidence="9">ACHKN1017</strain>
    </source>
</reference>
<dbReference type="InterPro" id="IPR002557">
    <property type="entry name" value="Chitin-bd_dom"/>
</dbReference>
<evidence type="ECO:0000256" key="2">
    <source>
        <dbReference type="ARBA" id="ARBA00022729"/>
    </source>
</evidence>
<evidence type="ECO:0000259" key="8">
    <source>
        <dbReference type="PROSITE" id="PS50940"/>
    </source>
</evidence>
<dbReference type="InterPro" id="IPR051940">
    <property type="entry name" value="Chitin_bind-dev_reg"/>
</dbReference>
<organism evidence="9 10">
    <name type="scientific">Anopheles christyi</name>
    <dbReference type="NCBI Taxonomy" id="43041"/>
    <lineage>
        <taxon>Eukaryota</taxon>
        <taxon>Metazoa</taxon>
        <taxon>Ecdysozoa</taxon>
        <taxon>Arthropoda</taxon>
        <taxon>Hexapoda</taxon>
        <taxon>Insecta</taxon>
        <taxon>Pterygota</taxon>
        <taxon>Neoptera</taxon>
        <taxon>Endopterygota</taxon>
        <taxon>Diptera</taxon>
        <taxon>Nematocera</taxon>
        <taxon>Culicoidea</taxon>
        <taxon>Culicidae</taxon>
        <taxon>Anophelinae</taxon>
        <taxon>Anopheles</taxon>
    </lineage>
</organism>
<dbReference type="SUPFAM" id="SSF57625">
    <property type="entry name" value="Invertebrate chitin-binding proteins"/>
    <property type="match status" value="2"/>
</dbReference>
<evidence type="ECO:0000256" key="7">
    <source>
        <dbReference type="SAM" id="SignalP"/>
    </source>
</evidence>
<dbReference type="VEuPathDB" id="VectorBase:ACHR009828"/>
<feature type="region of interest" description="Disordered" evidence="6">
    <location>
        <begin position="172"/>
        <end position="211"/>
    </location>
</feature>
<evidence type="ECO:0000313" key="10">
    <source>
        <dbReference type="Proteomes" id="UP000075881"/>
    </source>
</evidence>
<evidence type="ECO:0000256" key="4">
    <source>
        <dbReference type="ARBA" id="ARBA00023157"/>
    </source>
</evidence>
<dbReference type="AlphaFoldDB" id="A0A182KGE0"/>
<keyword evidence="3" id="KW-0677">Repeat</keyword>
<dbReference type="PANTHER" id="PTHR23301:SF106">
    <property type="entry name" value="CHITIN-BINDING TYPE-2 DOMAIN-CONTAINING PROTEIN-RELATED"/>
    <property type="match status" value="1"/>
</dbReference>
<dbReference type="GO" id="GO:0005576">
    <property type="term" value="C:extracellular region"/>
    <property type="evidence" value="ECO:0007669"/>
    <property type="project" value="InterPro"/>
</dbReference>
<keyword evidence="5" id="KW-0325">Glycoprotein</keyword>
<keyword evidence="4" id="KW-1015">Disulfide bond</keyword>
<dbReference type="PANTHER" id="PTHR23301">
    <property type="entry name" value="CHITIN BINDING PERITROPHIN-A"/>
    <property type="match status" value="1"/>
</dbReference>
<evidence type="ECO:0000313" key="9">
    <source>
        <dbReference type="EnsemblMetazoa" id="ACHR009828-PA"/>
    </source>
</evidence>
<protein>
    <recommendedName>
        <fullName evidence="8">Chitin-binding type-2 domain-containing protein</fullName>
    </recommendedName>
</protein>
<sequence length="211" mass="23497">MIATAIPLLLLALGSIPPGKGCEQDVRASATNWLAVVPNHWMCSIPKSSALFPHDTDCSRYYECVCNDAYEYACADGLRFNPRLLRCEKSPLCSSGSNPAPPSSAEEERPLDTRCPSRESVKVWTDEHVCSKYYQCALGQVLEMYCPESLVYDSAVKRCTLPNPDKCCAPVPAAPTLEVEEAEEEEEDEEEEEGEEEESASFWDRLQSWMG</sequence>
<feature type="domain" description="Chitin-binding type-2" evidence="8">
    <location>
        <begin position="112"/>
        <end position="167"/>
    </location>
</feature>
<dbReference type="Proteomes" id="UP000075881">
    <property type="component" value="Unassembled WGS sequence"/>
</dbReference>
<feature type="domain" description="Chitin-binding type-2" evidence="8">
    <location>
        <begin position="40"/>
        <end position="95"/>
    </location>
</feature>
<dbReference type="EnsemblMetazoa" id="ACHR009828-RA">
    <property type="protein sequence ID" value="ACHR009828-PA"/>
    <property type="gene ID" value="ACHR009828"/>
</dbReference>
<feature type="signal peptide" evidence="7">
    <location>
        <begin position="1"/>
        <end position="21"/>
    </location>
</feature>
<dbReference type="GO" id="GO:0008061">
    <property type="term" value="F:chitin binding"/>
    <property type="evidence" value="ECO:0007669"/>
    <property type="project" value="UniProtKB-KW"/>
</dbReference>
<name>A0A182KGE0_9DIPT</name>
<dbReference type="PROSITE" id="PS50940">
    <property type="entry name" value="CHIT_BIND_II"/>
    <property type="match status" value="2"/>
</dbReference>